<dbReference type="AlphaFoldDB" id="A0AAD7CVL6"/>
<dbReference type="EMBL" id="JARKIE010000211">
    <property type="protein sequence ID" value="KAJ7666294.1"/>
    <property type="molecule type" value="Genomic_DNA"/>
</dbReference>
<sequence length="566" mass="63293">MLDQLMQELLVDILHVSSSTASLLALDFEDNQTRHDAEATRRNENGIAIREAPISQTRPVKRKGTKKTGTSKLKAEGTNSSVIKSVLKKEKGLRASFMKRETISAFHFQHSIISFQIVEVKVGDLKQSMSRNWRTWCKQMRLINAKVDMMLLTRVLCNIQLGSSIAHERIKEVEEAREEDIKIVLRTEQDLRNHVETASSARRDQGTGNGARKQLGRDSELSRLALRSSEYCSPSVIEIRSTILSFDSFNQAPSPSRRTWRMSLPFQPIHHKSNTKRGIIKSCIPSLERPELELELAQMGPPRWCAPDPDRLLVALAREVARAWCLRFVRCSGATGEVAGMSLGRDGLFKPRPPLEDLGAAGRDEEFSRVCTPLFAFDAIGAPVEARYVAARDYGGAGERRGDDDEGGKGDALVFIMIGLCGCGWGWDGIYDPGVIVIVGRAWIRSGAGGKRIRPSLSSFGVKTSFGIPLGSYGDGGRSPWLLLLSLDSGGYRTNLVLIKSGEQCVDHNLNHPECFQRSAGDMLSPSIFYKCEIQRILEERVWRLLRRAASYIMEEEEIEERFRDE</sequence>
<gene>
    <name evidence="2" type="ORF">B0H17DRAFT_1143175</name>
</gene>
<protein>
    <submittedName>
        <fullName evidence="2">Uncharacterized protein</fullName>
    </submittedName>
</protein>
<reference evidence="2" key="1">
    <citation type="submission" date="2023-03" db="EMBL/GenBank/DDBJ databases">
        <title>Massive genome expansion in bonnet fungi (Mycena s.s.) driven by repeated elements and novel gene families across ecological guilds.</title>
        <authorList>
            <consortium name="Lawrence Berkeley National Laboratory"/>
            <person name="Harder C.B."/>
            <person name="Miyauchi S."/>
            <person name="Viragh M."/>
            <person name="Kuo A."/>
            <person name="Thoen E."/>
            <person name="Andreopoulos B."/>
            <person name="Lu D."/>
            <person name="Skrede I."/>
            <person name="Drula E."/>
            <person name="Henrissat B."/>
            <person name="Morin E."/>
            <person name="Kohler A."/>
            <person name="Barry K."/>
            <person name="LaButti K."/>
            <person name="Morin E."/>
            <person name="Salamov A."/>
            <person name="Lipzen A."/>
            <person name="Mereny Z."/>
            <person name="Hegedus B."/>
            <person name="Baldrian P."/>
            <person name="Stursova M."/>
            <person name="Weitz H."/>
            <person name="Taylor A."/>
            <person name="Grigoriev I.V."/>
            <person name="Nagy L.G."/>
            <person name="Martin F."/>
            <person name="Kauserud H."/>
        </authorList>
    </citation>
    <scope>NUCLEOTIDE SEQUENCE</scope>
    <source>
        <strain evidence="2">CBHHK067</strain>
    </source>
</reference>
<comment type="caution">
    <text evidence="2">The sequence shown here is derived from an EMBL/GenBank/DDBJ whole genome shotgun (WGS) entry which is preliminary data.</text>
</comment>
<evidence type="ECO:0000256" key="1">
    <source>
        <dbReference type="SAM" id="MobiDB-lite"/>
    </source>
</evidence>
<feature type="compositionally biased region" description="Basic and acidic residues" evidence="1">
    <location>
        <begin position="194"/>
        <end position="205"/>
    </location>
</feature>
<organism evidence="2 3">
    <name type="scientific">Mycena rosella</name>
    <name type="common">Pink bonnet</name>
    <name type="synonym">Agaricus rosellus</name>
    <dbReference type="NCBI Taxonomy" id="1033263"/>
    <lineage>
        <taxon>Eukaryota</taxon>
        <taxon>Fungi</taxon>
        <taxon>Dikarya</taxon>
        <taxon>Basidiomycota</taxon>
        <taxon>Agaricomycotina</taxon>
        <taxon>Agaricomycetes</taxon>
        <taxon>Agaricomycetidae</taxon>
        <taxon>Agaricales</taxon>
        <taxon>Marasmiineae</taxon>
        <taxon>Mycenaceae</taxon>
        <taxon>Mycena</taxon>
    </lineage>
</organism>
<evidence type="ECO:0000313" key="3">
    <source>
        <dbReference type="Proteomes" id="UP001221757"/>
    </source>
</evidence>
<evidence type="ECO:0000313" key="2">
    <source>
        <dbReference type="EMBL" id="KAJ7666294.1"/>
    </source>
</evidence>
<keyword evidence="3" id="KW-1185">Reference proteome</keyword>
<accession>A0AAD7CVL6</accession>
<dbReference type="Proteomes" id="UP001221757">
    <property type="component" value="Unassembled WGS sequence"/>
</dbReference>
<proteinExistence type="predicted"/>
<name>A0AAD7CVL6_MYCRO</name>
<feature type="region of interest" description="Disordered" evidence="1">
    <location>
        <begin position="194"/>
        <end position="216"/>
    </location>
</feature>